<dbReference type="Proteomes" id="UP001259340">
    <property type="component" value="Unassembled WGS sequence"/>
</dbReference>
<keyword evidence="6" id="KW-1185">Reference proteome</keyword>
<evidence type="ECO:0000313" key="5">
    <source>
        <dbReference type="Proteomes" id="UP001259340"/>
    </source>
</evidence>
<evidence type="ECO:0000313" key="6">
    <source>
        <dbReference type="Proteomes" id="UP001271263"/>
    </source>
</evidence>
<dbReference type="EMBL" id="JAPMLD010000004">
    <property type="protein sequence ID" value="MDW4824798.1"/>
    <property type="molecule type" value="Genomic_DNA"/>
</dbReference>
<dbReference type="AlphaFoldDB" id="A0AAW8NHB7"/>
<comment type="caution">
    <text evidence="3">The sequence shown here is derived from an EMBL/GenBank/DDBJ whole genome shotgun (WGS) entry which is preliminary data.</text>
</comment>
<dbReference type="PROSITE" id="PS50164">
    <property type="entry name" value="GIY_YIG"/>
    <property type="match status" value="1"/>
</dbReference>
<dbReference type="GO" id="GO:0009380">
    <property type="term" value="C:excinuclease repair complex"/>
    <property type="evidence" value="ECO:0007669"/>
    <property type="project" value="TreeGrafter"/>
</dbReference>
<dbReference type="InterPro" id="IPR000305">
    <property type="entry name" value="GIY-YIG_endonuc"/>
</dbReference>
<evidence type="ECO:0000259" key="2">
    <source>
        <dbReference type="PROSITE" id="PS50164"/>
    </source>
</evidence>
<dbReference type="Gene3D" id="3.40.1440.10">
    <property type="entry name" value="GIY-YIG endonuclease"/>
    <property type="match status" value="1"/>
</dbReference>
<dbReference type="Proteomes" id="UP001271263">
    <property type="component" value="Unassembled WGS sequence"/>
</dbReference>
<proteinExistence type="predicted"/>
<dbReference type="SUPFAM" id="SSF82771">
    <property type="entry name" value="GIY-YIG endonuclease"/>
    <property type="match status" value="1"/>
</dbReference>
<gene>
    <name evidence="3" type="ORF">OS133_03265</name>
    <name evidence="4" type="ORF">OS134_12075</name>
</gene>
<dbReference type="EMBL" id="JAPMLE010000001">
    <property type="protein sequence ID" value="MDR8522719.1"/>
    <property type="molecule type" value="Genomic_DNA"/>
</dbReference>
<dbReference type="InterPro" id="IPR050066">
    <property type="entry name" value="UvrABC_protein_C"/>
</dbReference>
<protein>
    <submittedName>
        <fullName evidence="3">GIY-YIG nuclease family protein</fullName>
    </submittedName>
</protein>
<feature type="region of interest" description="Disordered" evidence="1">
    <location>
        <begin position="34"/>
        <end position="55"/>
    </location>
</feature>
<name>A0AAW8NHB7_9GAMM</name>
<dbReference type="PANTHER" id="PTHR30562">
    <property type="entry name" value="UVRC/OXIDOREDUCTASE"/>
    <property type="match status" value="1"/>
</dbReference>
<reference evidence="4 6" key="1">
    <citation type="journal article" date="2022" name="bioRxiv">
        <title>Prophages regulate Shewanella fidelis 3313 motility and biofilm formation: implications for gut colonization dynamics in Ciona robusta.</title>
        <authorList>
            <person name="Natarajan O."/>
            <person name="Gibboney S.L."/>
            <person name="Young M.N."/>
            <person name="Lim S.J."/>
            <person name="Pluta N."/>
            <person name="Atkinson C.G."/>
            <person name="Leigh B.A."/>
            <person name="Liberti A."/>
            <person name="Kees E.D."/>
            <person name="Breitbart M."/>
            <person name="Gralnick J.A."/>
            <person name="Dishaw L.J."/>
        </authorList>
    </citation>
    <scope>NUCLEOTIDE SEQUENCE [LARGE SCALE GENOMIC DNA]</scope>
    <source>
        <strain evidence="4 6">JG4066</strain>
    </source>
</reference>
<dbReference type="InterPro" id="IPR035901">
    <property type="entry name" value="GIY-YIG_endonuc_sf"/>
</dbReference>
<dbReference type="PANTHER" id="PTHR30562:SF1">
    <property type="entry name" value="UVRABC SYSTEM PROTEIN C"/>
    <property type="match status" value="1"/>
</dbReference>
<accession>A0AAW8NHB7</accession>
<evidence type="ECO:0000256" key="1">
    <source>
        <dbReference type="SAM" id="MobiDB-lite"/>
    </source>
</evidence>
<feature type="compositionally biased region" description="Polar residues" evidence="1">
    <location>
        <begin position="36"/>
        <end position="55"/>
    </location>
</feature>
<dbReference type="RefSeq" id="WP_310653990.1">
    <property type="nucleotide sequence ID" value="NZ_JAPMLA010000005.1"/>
</dbReference>
<organism evidence="3 5">
    <name type="scientific">Shewanella fidelis</name>
    <dbReference type="NCBI Taxonomy" id="173509"/>
    <lineage>
        <taxon>Bacteria</taxon>
        <taxon>Pseudomonadati</taxon>
        <taxon>Pseudomonadota</taxon>
        <taxon>Gammaproteobacteria</taxon>
        <taxon>Alteromonadales</taxon>
        <taxon>Shewanellaceae</taxon>
        <taxon>Shewanella</taxon>
    </lineage>
</organism>
<feature type="domain" description="GIY-YIG" evidence="2">
    <location>
        <begin position="114"/>
        <end position="199"/>
    </location>
</feature>
<dbReference type="GO" id="GO:0006974">
    <property type="term" value="P:DNA damage response"/>
    <property type="evidence" value="ECO:0007669"/>
    <property type="project" value="TreeGrafter"/>
</dbReference>
<sequence>MTTTAEVTHSLSPLSNAIVDKAIDNVTRKLIGGARNKNNSQAGSHTPSLKQSISDSLAATSAEDVMQVANRGVAWKEMISKSLSHGISSLASMQYDGQFTVKNGIAEGLHQVPGNPGVYVVFDKNNTAIYVGDSTNIRSRWHAGHLNENRQKLNNGEQYKLSEQLTEGCTVKFISCESKETAAAIEAHLIKQAQPSVNAREELLNEQGTRSNIEAKKMKDASGSTASLAAGATKAAIENAGWSVLETLITTCIKALKDELVDIVCGGTSKLKQRIKRLFNKVWSAISHIIKNPGSLLKGIFEFIVNAFSSAIRKIYQLARNIYDLGYAAWQLYKGKQALSKAELIEKISETIITSGCLVIWDALDPIIEAQLTALIPPMAPYSPYIAATISAIGFGVSSHYLSGFVPQIVEKIVNYNPMQLQSLEQQRSACEQLIINAEKELIMINGLEDYMRSTKALVTDLDCQTQQLTQHQAIETFSIEDRLNRLSLGVKA</sequence>
<dbReference type="Pfam" id="PF01541">
    <property type="entry name" value="GIY-YIG"/>
    <property type="match status" value="1"/>
</dbReference>
<evidence type="ECO:0000313" key="4">
    <source>
        <dbReference type="EMBL" id="MDW4824798.1"/>
    </source>
</evidence>
<evidence type="ECO:0000313" key="3">
    <source>
        <dbReference type="EMBL" id="MDR8522719.1"/>
    </source>
</evidence>
<reference evidence="3" key="2">
    <citation type="submission" date="2022-11" db="EMBL/GenBank/DDBJ databases">
        <title>Prophages regulate Shewanella fidelis motility and biofilm formation: implications for gut colonization dynamics in Ciona robusta.</title>
        <authorList>
            <person name="Natarajan O."/>
            <person name="Gibboney S.L."/>
            <person name="Young M.N."/>
            <person name="Lim S.J."/>
            <person name="Pluta N."/>
            <person name="Atkinson C.G.F."/>
            <person name="Leigh B.A."/>
            <person name="Liberti A."/>
            <person name="Kees E."/>
            <person name="Breitbart M."/>
            <person name="Gralnick J."/>
            <person name="Dishaw L.J."/>
        </authorList>
    </citation>
    <scope>NUCLEOTIDE SEQUENCE</scope>
    <source>
        <strain evidence="3">3313</strain>
    </source>
</reference>